<feature type="transmembrane region" description="Helical" evidence="13">
    <location>
        <begin position="170"/>
        <end position="189"/>
    </location>
</feature>
<evidence type="ECO:0000256" key="3">
    <source>
        <dbReference type="ARBA" id="ARBA00021242"/>
    </source>
</evidence>
<evidence type="ECO:0000313" key="14">
    <source>
        <dbReference type="EMBL" id="JAC68004.1"/>
    </source>
</evidence>
<evidence type="ECO:0000256" key="7">
    <source>
        <dbReference type="ARBA" id="ARBA00022989"/>
    </source>
</evidence>
<keyword evidence="4" id="KW-0813">Transport</keyword>
<feature type="transmembrane region" description="Helical" evidence="13">
    <location>
        <begin position="285"/>
        <end position="305"/>
    </location>
</feature>
<dbReference type="GO" id="GO:0005886">
    <property type="term" value="C:plasma membrane"/>
    <property type="evidence" value="ECO:0007669"/>
    <property type="project" value="UniProtKB-SubCell"/>
</dbReference>
<organism evidence="14">
    <name type="scientific">Tetraselmis sp. GSL018</name>
    <dbReference type="NCBI Taxonomy" id="582737"/>
    <lineage>
        <taxon>Eukaryota</taxon>
        <taxon>Viridiplantae</taxon>
        <taxon>Chlorophyta</taxon>
        <taxon>core chlorophytes</taxon>
        <taxon>Chlorodendrophyceae</taxon>
        <taxon>Chlorodendrales</taxon>
        <taxon>Chlorodendraceae</taxon>
        <taxon>Tetraselmis</taxon>
    </lineage>
</organism>
<dbReference type="PANTHER" id="PTHR23516">
    <property type="entry name" value="SAM (S-ADENOSYL METHIONINE) TRANSPORTER"/>
    <property type="match status" value="1"/>
</dbReference>
<dbReference type="EMBL" id="GBEZ01018430">
    <property type="protein sequence ID" value="JAC68004.1"/>
    <property type="molecule type" value="Transcribed_RNA"/>
</dbReference>
<keyword evidence="7 13" id="KW-1133">Transmembrane helix</keyword>
<evidence type="ECO:0000256" key="13">
    <source>
        <dbReference type="SAM" id="Phobius"/>
    </source>
</evidence>
<keyword evidence="5" id="KW-1003">Cell membrane</keyword>
<feature type="transmembrane region" description="Helical" evidence="13">
    <location>
        <begin position="356"/>
        <end position="374"/>
    </location>
</feature>
<feature type="transmembrane region" description="Helical" evidence="13">
    <location>
        <begin position="415"/>
        <end position="434"/>
    </location>
</feature>
<protein>
    <recommendedName>
        <fullName evidence="3">Molybdate-anion transporter</fullName>
    </recommendedName>
    <alternativeName>
        <fullName evidence="10">Major facilitator superfamily domain-containing protein 5</fullName>
    </alternativeName>
    <alternativeName>
        <fullName evidence="11">Molybdate transporter 2 homolog</fullName>
    </alternativeName>
</protein>
<reference evidence="14" key="1">
    <citation type="submission" date="2014-05" db="EMBL/GenBank/DDBJ databases">
        <title>The transcriptome of the halophilic microalga Tetraselmis sp. GSL018 isolated from the Great Salt Lake, Utah.</title>
        <authorList>
            <person name="Jinkerson R.E."/>
            <person name="D'Adamo S."/>
            <person name="Posewitz M.C."/>
        </authorList>
    </citation>
    <scope>NUCLEOTIDE SEQUENCE</scope>
    <source>
        <strain evidence="14">GSL018</strain>
    </source>
</reference>
<dbReference type="GO" id="GO:0006811">
    <property type="term" value="P:monoatomic ion transport"/>
    <property type="evidence" value="ECO:0007669"/>
    <property type="project" value="UniProtKB-KW"/>
</dbReference>
<dbReference type="InterPro" id="IPR036259">
    <property type="entry name" value="MFS_trans_sf"/>
</dbReference>
<evidence type="ECO:0000256" key="5">
    <source>
        <dbReference type="ARBA" id="ARBA00022475"/>
    </source>
</evidence>
<feature type="transmembrane region" description="Helical" evidence="13">
    <location>
        <begin position="386"/>
        <end position="409"/>
    </location>
</feature>
<keyword evidence="6 13" id="KW-0812">Transmembrane</keyword>
<evidence type="ECO:0000256" key="11">
    <source>
        <dbReference type="ARBA" id="ARBA00032555"/>
    </source>
</evidence>
<evidence type="ECO:0000256" key="1">
    <source>
        <dbReference type="ARBA" id="ARBA00003019"/>
    </source>
</evidence>
<feature type="transmembrane region" description="Helical" evidence="13">
    <location>
        <begin position="6"/>
        <end position="22"/>
    </location>
</feature>
<dbReference type="SUPFAM" id="SSF103473">
    <property type="entry name" value="MFS general substrate transporter"/>
    <property type="match status" value="1"/>
</dbReference>
<sequence length="497" mass="54627">MEEFYTVIFAVLTAVSGILELVKRGESKIIKQADFKRFQNNYLAVYCLMMAGDWLQGPYVYALYQHYGFSRGDIGRLFIAGFGSSLLFGTLVGSLADKHGRKAAALTYCATYIASCLTKHWNDYNTLMLGRLLGGISTSLLWSAFESWLVSEHLSRGFDSEWLGNTFSKAMYLGNGLIAIVCGLAANFLVETIGAGFVSPFDASSLVLLAGAALIWSTWPENYGDGRDQAGLFQQLRSAMWLIGADRRIALLGAMQGLYEGTMYTFIFLWTPALSPNDEHIPHGLVFASFMVACMAGSALSGILMCHGLRPEKYMQAVFLVASVSLAVPLCVHSYSRSVNGGHVRGGMSLEARTQMVAFCVFEATIGLFWPSLMKMRSQYVPEEKLSTVINCFRMPVNAFVCVILFNISHMNIDTVFAMCSFFLAVCAVLQWRLHRFLASELFLPRTVASKMRPESGAKACQGRAAAGDRVLLGESLHGQPPTHDAFARRPSAATQD</sequence>
<feature type="transmembrane region" description="Helical" evidence="13">
    <location>
        <begin position="249"/>
        <end position="273"/>
    </location>
</feature>
<gene>
    <name evidence="14" type="ORF">TSPGSL018_9749</name>
</gene>
<evidence type="ECO:0000256" key="12">
    <source>
        <dbReference type="SAM" id="MobiDB-lite"/>
    </source>
</evidence>
<dbReference type="PANTHER" id="PTHR23516:SF1">
    <property type="entry name" value="MOLYBDATE-ANION TRANSPORTER"/>
    <property type="match status" value="1"/>
</dbReference>
<evidence type="ECO:0000256" key="4">
    <source>
        <dbReference type="ARBA" id="ARBA00022448"/>
    </source>
</evidence>
<feature type="transmembrane region" description="Helical" evidence="13">
    <location>
        <begin position="43"/>
        <end position="62"/>
    </location>
</feature>
<comment type="function">
    <text evidence="1">Mediates high-affinity intracellular uptake of the rare oligo-element molybdenum.</text>
</comment>
<evidence type="ECO:0000256" key="2">
    <source>
        <dbReference type="ARBA" id="ARBA00004651"/>
    </source>
</evidence>
<dbReference type="Gene3D" id="1.20.1250.20">
    <property type="entry name" value="MFS general substrate transporter like domains"/>
    <property type="match status" value="1"/>
</dbReference>
<feature type="transmembrane region" description="Helical" evidence="13">
    <location>
        <begin position="317"/>
        <end position="336"/>
    </location>
</feature>
<keyword evidence="8" id="KW-0406">Ion transport</keyword>
<name>A0A061RB44_9CHLO</name>
<dbReference type="GO" id="GO:0015098">
    <property type="term" value="F:molybdate ion transmembrane transporter activity"/>
    <property type="evidence" value="ECO:0007669"/>
    <property type="project" value="InterPro"/>
</dbReference>
<feature type="region of interest" description="Disordered" evidence="12">
    <location>
        <begin position="475"/>
        <end position="497"/>
    </location>
</feature>
<evidence type="ECO:0000256" key="6">
    <source>
        <dbReference type="ARBA" id="ARBA00022692"/>
    </source>
</evidence>
<keyword evidence="9 13" id="KW-0472">Membrane</keyword>
<dbReference type="InterPro" id="IPR008509">
    <property type="entry name" value="MOT2/MFSD5"/>
</dbReference>
<evidence type="ECO:0000256" key="8">
    <source>
        <dbReference type="ARBA" id="ARBA00023065"/>
    </source>
</evidence>
<dbReference type="CDD" id="cd17487">
    <property type="entry name" value="MFS_MFSD5_like"/>
    <property type="match status" value="1"/>
</dbReference>
<proteinExistence type="predicted"/>
<feature type="transmembrane region" description="Helical" evidence="13">
    <location>
        <begin position="128"/>
        <end position="149"/>
    </location>
</feature>
<evidence type="ECO:0000256" key="9">
    <source>
        <dbReference type="ARBA" id="ARBA00023136"/>
    </source>
</evidence>
<dbReference type="AlphaFoldDB" id="A0A061RB44"/>
<evidence type="ECO:0000256" key="10">
    <source>
        <dbReference type="ARBA" id="ARBA00030646"/>
    </source>
</evidence>
<comment type="subcellular location">
    <subcellularLocation>
        <location evidence="2">Cell membrane</location>
        <topology evidence="2">Multi-pass membrane protein</topology>
    </subcellularLocation>
</comment>
<feature type="transmembrane region" description="Helical" evidence="13">
    <location>
        <begin position="74"/>
        <end position="96"/>
    </location>
</feature>
<dbReference type="Pfam" id="PF05631">
    <property type="entry name" value="MFS_5"/>
    <property type="match status" value="1"/>
</dbReference>
<accession>A0A061RB44</accession>